<keyword evidence="1" id="KW-0472">Membrane</keyword>
<dbReference type="AlphaFoldDB" id="A0A9E7QZ70"/>
<name>A0A9E7QZ70_9EURY</name>
<dbReference type="RefSeq" id="WP_260591734.1">
    <property type="nucleotide sequence ID" value="NZ_CP104003.1"/>
</dbReference>
<organism evidence="2 3">
    <name type="scientific">Salinirubellus salinus</name>
    <dbReference type="NCBI Taxonomy" id="1364945"/>
    <lineage>
        <taxon>Archaea</taxon>
        <taxon>Methanobacteriati</taxon>
        <taxon>Methanobacteriota</taxon>
        <taxon>Stenosarchaea group</taxon>
        <taxon>Halobacteria</taxon>
        <taxon>Halobacteriales</taxon>
        <taxon>Natronomonadaceae</taxon>
        <taxon>Salinirubellus</taxon>
    </lineage>
</organism>
<dbReference type="InterPro" id="IPR025480">
    <property type="entry name" value="DUF4330"/>
</dbReference>
<keyword evidence="1" id="KW-1133">Transmembrane helix</keyword>
<gene>
    <name evidence="2" type="ORF">N0B31_11310</name>
</gene>
<dbReference type="KEGG" id="ssai:N0B31_11310"/>
<sequence>MQLLDDDGRLFGIVNVVDALAVLLFVSLLVAGVAVVGGFGSESEPATRYATVELGEQPVYVAQQLSVGDRSSAGPQAGNVTVTDLSVSGASEPGTATVYARVEIEGALAEREDGPGQRFTYADRPLPVGSTLAITGAEYETNGTVVSLDAGGETLNTSTTPVRVETTVPADVAMAVKEGDAYRIDGQALATITDVRVAPTADPSRYRLSLALDIETARVEGSDQFAGRTVSIGTTVPFRTASYNLTGSIVAVGDTGLTTETTAVRIETTVQNSVAASVSVGDTYRVNGGSVGRVVDVRAYPTPDDSRRFLSLGLELETVVRNGERRFGGQTLSLGQSIPFRTTSYDVTGTVVGLGSSVPPGEATTTTVTVDLESVDPAVAAELDAGTAERLGNRTLATVTEVERANATVVLESESGEIFARNHPVLEDVTLTLDLTTRRTDNGLRFHARPLTVGRTVTFDLGTVRVTGNVTSIER</sequence>
<keyword evidence="3" id="KW-1185">Reference proteome</keyword>
<dbReference type="EMBL" id="CP104003">
    <property type="protein sequence ID" value="UWM52739.1"/>
    <property type="molecule type" value="Genomic_DNA"/>
</dbReference>
<dbReference type="Pfam" id="PF14221">
    <property type="entry name" value="DUF4330"/>
    <property type="match status" value="2"/>
</dbReference>
<evidence type="ECO:0000313" key="3">
    <source>
        <dbReference type="Proteomes" id="UP001057580"/>
    </source>
</evidence>
<dbReference type="Proteomes" id="UP001057580">
    <property type="component" value="Chromosome"/>
</dbReference>
<protein>
    <submittedName>
        <fullName evidence="2">DUF4330 domain-containing protein</fullName>
    </submittedName>
</protein>
<keyword evidence="1" id="KW-0812">Transmembrane</keyword>
<accession>A0A9E7QZ70</accession>
<dbReference type="GeneID" id="74943018"/>
<evidence type="ECO:0000313" key="2">
    <source>
        <dbReference type="EMBL" id="UWM52739.1"/>
    </source>
</evidence>
<reference evidence="2" key="1">
    <citation type="submission" date="2022-09" db="EMBL/GenBank/DDBJ databases">
        <title>Diverse halophilic archaea isolated from saline environments.</title>
        <authorList>
            <person name="Cui H.-L."/>
        </authorList>
    </citation>
    <scope>NUCLEOTIDE SEQUENCE</scope>
    <source>
        <strain evidence="2">ZS-35-S2</strain>
    </source>
</reference>
<proteinExistence type="predicted"/>
<feature type="transmembrane region" description="Helical" evidence="1">
    <location>
        <begin position="20"/>
        <end position="39"/>
    </location>
</feature>
<evidence type="ECO:0000256" key="1">
    <source>
        <dbReference type="SAM" id="Phobius"/>
    </source>
</evidence>